<comment type="similarity">
    <text evidence="3">Belongs to the cytochrome P450 family.</text>
</comment>
<evidence type="ECO:0000256" key="5">
    <source>
        <dbReference type="ARBA" id="ARBA00023002"/>
    </source>
</evidence>
<keyword evidence="5" id="KW-0560">Oxidoreductase</keyword>
<dbReference type="GO" id="GO:0004497">
    <property type="term" value="F:monooxygenase activity"/>
    <property type="evidence" value="ECO:0007669"/>
    <property type="project" value="InterPro"/>
</dbReference>
<keyword evidence="4 7" id="KW-0479">Metal-binding</keyword>
<dbReference type="PRINTS" id="PR00465">
    <property type="entry name" value="EP450IV"/>
</dbReference>
<protein>
    <submittedName>
        <fullName evidence="9">Cytochrome P450</fullName>
    </submittedName>
</protein>
<evidence type="ECO:0000256" key="2">
    <source>
        <dbReference type="ARBA" id="ARBA00004685"/>
    </source>
</evidence>
<proteinExistence type="inferred from homology"/>
<dbReference type="Pfam" id="PF00067">
    <property type="entry name" value="p450"/>
    <property type="match status" value="1"/>
</dbReference>
<evidence type="ECO:0000313" key="10">
    <source>
        <dbReference type="Proteomes" id="UP000799424"/>
    </source>
</evidence>
<dbReference type="EMBL" id="MU006239">
    <property type="protein sequence ID" value="KAF2820880.1"/>
    <property type="molecule type" value="Genomic_DNA"/>
</dbReference>
<organism evidence="9 10">
    <name type="scientific">Ophiobolus disseminans</name>
    <dbReference type="NCBI Taxonomy" id="1469910"/>
    <lineage>
        <taxon>Eukaryota</taxon>
        <taxon>Fungi</taxon>
        <taxon>Dikarya</taxon>
        <taxon>Ascomycota</taxon>
        <taxon>Pezizomycotina</taxon>
        <taxon>Dothideomycetes</taxon>
        <taxon>Pleosporomycetidae</taxon>
        <taxon>Pleosporales</taxon>
        <taxon>Pleosporineae</taxon>
        <taxon>Phaeosphaeriaceae</taxon>
        <taxon>Ophiobolus</taxon>
    </lineage>
</organism>
<keyword evidence="10" id="KW-1185">Reference proteome</keyword>
<dbReference type="InterPro" id="IPR036396">
    <property type="entry name" value="Cyt_P450_sf"/>
</dbReference>
<evidence type="ECO:0000256" key="4">
    <source>
        <dbReference type="ARBA" id="ARBA00022723"/>
    </source>
</evidence>
<dbReference type="Proteomes" id="UP000799424">
    <property type="component" value="Unassembled WGS sequence"/>
</dbReference>
<dbReference type="PANTHER" id="PTHR46206">
    <property type="entry name" value="CYTOCHROME P450"/>
    <property type="match status" value="1"/>
</dbReference>
<dbReference type="InterPro" id="IPR001128">
    <property type="entry name" value="Cyt_P450"/>
</dbReference>
<feature type="transmembrane region" description="Helical" evidence="8">
    <location>
        <begin position="20"/>
        <end position="38"/>
    </location>
</feature>
<evidence type="ECO:0000256" key="1">
    <source>
        <dbReference type="ARBA" id="ARBA00001971"/>
    </source>
</evidence>
<dbReference type="GO" id="GO:0020037">
    <property type="term" value="F:heme binding"/>
    <property type="evidence" value="ECO:0007669"/>
    <property type="project" value="InterPro"/>
</dbReference>
<comment type="pathway">
    <text evidence="2">Mycotoxin biosynthesis.</text>
</comment>
<evidence type="ECO:0000256" key="3">
    <source>
        <dbReference type="ARBA" id="ARBA00010617"/>
    </source>
</evidence>
<dbReference type="AlphaFoldDB" id="A0A6A6ZIN0"/>
<comment type="cofactor">
    <cofactor evidence="1 7">
        <name>heme</name>
        <dbReference type="ChEBI" id="CHEBI:30413"/>
    </cofactor>
</comment>
<name>A0A6A6ZIN0_9PLEO</name>
<keyword evidence="8" id="KW-1133">Transmembrane helix</keyword>
<reference evidence="9" key="1">
    <citation type="journal article" date="2020" name="Stud. Mycol.">
        <title>101 Dothideomycetes genomes: a test case for predicting lifestyles and emergence of pathogens.</title>
        <authorList>
            <person name="Haridas S."/>
            <person name="Albert R."/>
            <person name="Binder M."/>
            <person name="Bloem J."/>
            <person name="Labutti K."/>
            <person name="Salamov A."/>
            <person name="Andreopoulos B."/>
            <person name="Baker S."/>
            <person name="Barry K."/>
            <person name="Bills G."/>
            <person name="Bluhm B."/>
            <person name="Cannon C."/>
            <person name="Castanera R."/>
            <person name="Culley D."/>
            <person name="Daum C."/>
            <person name="Ezra D."/>
            <person name="Gonzalez J."/>
            <person name="Henrissat B."/>
            <person name="Kuo A."/>
            <person name="Liang C."/>
            <person name="Lipzen A."/>
            <person name="Lutzoni F."/>
            <person name="Magnuson J."/>
            <person name="Mondo S."/>
            <person name="Nolan M."/>
            <person name="Ohm R."/>
            <person name="Pangilinan J."/>
            <person name="Park H.-J."/>
            <person name="Ramirez L."/>
            <person name="Alfaro M."/>
            <person name="Sun H."/>
            <person name="Tritt A."/>
            <person name="Yoshinaga Y."/>
            <person name="Zwiers L.-H."/>
            <person name="Turgeon B."/>
            <person name="Goodwin S."/>
            <person name="Spatafora J."/>
            <person name="Crous P."/>
            <person name="Grigoriev I."/>
        </authorList>
    </citation>
    <scope>NUCLEOTIDE SEQUENCE</scope>
    <source>
        <strain evidence="9">CBS 113818</strain>
    </source>
</reference>
<keyword evidence="6 7" id="KW-0408">Iron</keyword>
<evidence type="ECO:0000256" key="8">
    <source>
        <dbReference type="SAM" id="Phobius"/>
    </source>
</evidence>
<dbReference type="GO" id="GO:0005506">
    <property type="term" value="F:iron ion binding"/>
    <property type="evidence" value="ECO:0007669"/>
    <property type="project" value="InterPro"/>
</dbReference>
<accession>A0A6A6ZIN0</accession>
<evidence type="ECO:0000256" key="7">
    <source>
        <dbReference type="PIRSR" id="PIRSR602403-1"/>
    </source>
</evidence>
<dbReference type="InterPro" id="IPR002403">
    <property type="entry name" value="Cyt_P450_E_grp-IV"/>
</dbReference>
<sequence>MKLQQAIDRVPLLGSLESRYFFSAPFIGLVVFLCYLTWLSSATTPVVKGPVAGYRSFLEPTFLVRLRFVFNAVGIMNSGYHKFKNTSFIVRRMDTDLTILAPKYLEELRKSGLDALNATHANIHNVLGDYTNLTEMKHNDHFIKAITHCLNPNINEFMKHIQDEVNYSFKVDMPKFEGDEWKSVDIHILLKRIISRVSCRIMLGFPYCRNETMVEITESHTICIFGVTLILRRFPPILHPLVALLIPQRWRMWRNIRETKKMTQDILDDYKVMKASGEARPKTLLTWMVDNAKPHQESLHSLVSTQLAVTVAAVYTSSQVTSHLLVFLATKPQYIAELRQEIAETNSDMENIDHSKLQKMEACLSETLRINPPQTNSPQRRAMREIKLRDGVIIPKGALVAFPATPLSMDPAIYQDPTQFMPFRKENLSVPATTPGKSKLAFGWGVQACPGRFFATKEIKVVTAKLLMKYDIELAPESSSIRRCYDIEDLRILNPSIRLRMRLRGSNTE</sequence>
<keyword evidence="7" id="KW-0349">Heme</keyword>
<dbReference type="Gene3D" id="1.10.630.10">
    <property type="entry name" value="Cytochrome P450"/>
    <property type="match status" value="1"/>
</dbReference>
<dbReference type="OrthoDB" id="1844152at2759"/>
<keyword evidence="8" id="KW-0472">Membrane</keyword>
<dbReference type="GO" id="GO:0016705">
    <property type="term" value="F:oxidoreductase activity, acting on paired donors, with incorporation or reduction of molecular oxygen"/>
    <property type="evidence" value="ECO:0007669"/>
    <property type="project" value="InterPro"/>
</dbReference>
<evidence type="ECO:0000313" key="9">
    <source>
        <dbReference type="EMBL" id="KAF2820880.1"/>
    </source>
</evidence>
<feature type="binding site" description="axial binding residue" evidence="7">
    <location>
        <position position="449"/>
    </location>
    <ligand>
        <name>heme</name>
        <dbReference type="ChEBI" id="CHEBI:30413"/>
    </ligand>
    <ligandPart>
        <name>Fe</name>
        <dbReference type="ChEBI" id="CHEBI:18248"/>
    </ligandPart>
</feature>
<gene>
    <name evidence="9" type="ORF">CC86DRAFT_427814</name>
</gene>
<dbReference type="CDD" id="cd11041">
    <property type="entry name" value="CYP503A1-like"/>
    <property type="match status" value="1"/>
</dbReference>
<evidence type="ECO:0000256" key="6">
    <source>
        <dbReference type="ARBA" id="ARBA00023004"/>
    </source>
</evidence>
<keyword evidence="8" id="KW-0812">Transmembrane</keyword>
<dbReference type="SUPFAM" id="SSF48264">
    <property type="entry name" value="Cytochrome P450"/>
    <property type="match status" value="1"/>
</dbReference>